<keyword evidence="2" id="KW-0812">Transmembrane</keyword>
<keyword evidence="1" id="KW-0175">Coiled coil</keyword>
<keyword evidence="5" id="KW-1185">Reference proteome</keyword>
<sequence length="765" mass="86725">MSDAPEAEKQVLGNDGPSRLYRCYNYLKNLHETLGAQFSKIQDIATVWIDAHPIVIWYRDIFPGCEGGVVIGIGISLLAFLANLAFFIWATQRNKPSHNGLGTIAEGDCKDMISRNRLAHVFINIISTLLLMQSNSCMQLLASPTRGSVDFAHKRRKWVDIGIPSFRNVWARHISIGRSILWLILGVSSAVLHLLWNSTVIFSPSAFRYNQLAVTEGFVHGLPFINGNEYVISEEDQTLWPDNLHFLQRDLSMYERLENAECKQNYATSFIRDRSDVIVVTAPKSPENKTSTILGSSSGGFGPWPYKWLCPKDLTQNFGCYDQLEATKEIWTFPNFNYPTVLYCLSKKMKQQCKLEYGFYISLFTILANFAKLLVFAITLWTLRSHRTKELVSGNAKENKNKTTLLVTTGDALASFLEVPDSKTLGMSTVEKEDFRNGIWKARWEEINAMEWRDRSKCAWFRAIGLNRWLAGNLLLLSLAVVPGIYLLSKFQWLKGDLEISYSTVRKLGIGNPSGLFLFGPKNSGSQLGKWSVLRKVAFANSPQLAVSTAYYFWNSHLTAMIAAREYDVYAAPVKKDGSIGQEIQQRQKQEKRFKKAQEKKQGLRVTNPIKMTKQRSTHLLTLPIKYWIVNTPLWSGLHYLASQTVFFARVDILDHWLETTEWSISQVGYSILGLILFFSISLVILCYAFGVSIQKMPNRMPLAATCSAALSAACHPRDAGENHHEKEVHWGVEVVKGWEGYEEYERCTFTSGSANYPEEDTSYA</sequence>
<dbReference type="PANTHER" id="PTHR35395:SF1">
    <property type="entry name" value="DUF6536 DOMAIN-CONTAINING PROTEIN"/>
    <property type="match status" value="1"/>
</dbReference>
<organism evidence="4 5">
    <name type="scientific">Amylocarpus encephaloides</name>
    <dbReference type="NCBI Taxonomy" id="45428"/>
    <lineage>
        <taxon>Eukaryota</taxon>
        <taxon>Fungi</taxon>
        <taxon>Dikarya</taxon>
        <taxon>Ascomycota</taxon>
        <taxon>Pezizomycotina</taxon>
        <taxon>Leotiomycetes</taxon>
        <taxon>Helotiales</taxon>
        <taxon>Helotiales incertae sedis</taxon>
        <taxon>Amylocarpus</taxon>
    </lineage>
</organism>
<feature type="coiled-coil region" evidence="1">
    <location>
        <begin position="580"/>
        <end position="607"/>
    </location>
</feature>
<evidence type="ECO:0000313" key="4">
    <source>
        <dbReference type="EMBL" id="KAG9229348.1"/>
    </source>
</evidence>
<evidence type="ECO:0000313" key="5">
    <source>
        <dbReference type="Proteomes" id="UP000824998"/>
    </source>
</evidence>
<accession>A0A9P8C0F8</accession>
<gene>
    <name evidence="4" type="ORF">BJ875DRAFT_500010</name>
</gene>
<dbReference type="OrthoDB" id="5429634at2759"/>
<protein>
    <recommendedName>
        <fullName evidence="3">DUF6536 domain-containing protein</fullName>
    </recommendedName>
</protein>
<evidence type="ECO:0000259" key="3">
    <source>
        <dbReference type="Pfam" id="PF20163"/>
    </source>
</evidence>
<dbReference type="Pfam" id="PF20163">
    <property type="entry name" value="DUF6536"/>
    <property type="match status" value="1"/>
</dbReference>
<dbReference type="Proteomes" id="UP000824998">
    <property type="component" value="Unassembled WGS sequence"/>
</dbReference>
<feature type="transmembrane region" description="Helical" evidence="2">
    <location>
        <begin position="469"/>
        <end position="488"/>
    </location>
</feature>
<evidence type="ECO:0000256" key="2">
    <source>
        <dbReference type="SAM" id="Phobius"/>
    </source>
</evidence>
<dbReference type="AlphaFoldDB" id="A0A9P8C0F8"/>
<feature type="transmembrane region" description="Helical" evidence="2">
    <location>
        <begin position="121"/>
        <end position="142"/>
    </location>
</feature>
<dbReference type="InterPro" id="IPR046623">
    <property type="entry name" value="DUF6536"/>
</dbReference>
<feature type="domain" description="DUF6536" evidence="3">
    <location>
        <begin position="67"/>
        <end position="219"/>
    </location>
</feature>
<feature type="transmembrane region" description="Helical" evidence="2">
    <location>
        <begin position="620"/>
        <end position="642"/>
    </location>
</feature>
<evidence type="ECO:0000256" key="1">
    <source>
        <dbReference type="SAM" id="Coils"/>
    </source>
</evidence>
<keyword evidence="2" id="KW-1133">Transmembrane helix</keyword>
<feature type="transmembrane region" description="Helical" evidence="2">
    <location>
        <begin position="180"/>
        <end position="202"/>
    </location>
</feature>
<dbReference type="EMBL" id="MU251780">
    <property type="protein sequence ID" value="KAG9229348.1"/>
    <property type="molecule type" value="Genomic_DNA"/>
</dbReference>
<dbReference type="PANTHER" id="PTHR35395">
    <property type="entry name" value="DUF6536 DOMAIN-CONTAINING PROTEIN"/>
    <property type="match status" value="1"/>
</dbReference>
<feature type="transmembrane region" description="Helical" evidence="2">
    <location>
        <begin position="668"/>
        <end position="691"/>
    </location>
</feature>
<feature type="transmembrane region" description="Helical" evidence="2">
    <location>
        <begin position="357"/>
        <end position="383"/>
    </location>
</feature>
<reference evidence="4" key="1">
    <citation type="journal article" date="2021" name="IMA Fungus">
        <title>Genomic characterization of three marine fungi, including Emericellopsis atlantica sp. nov. with signatures of a generalist lifestyle and marine biomass degradation.</title>
        <authorList>
            <person name="Hagestad O.C."/>
            <person name="Hou L."/>
            <person name="Andersen J.H."/>
            <person name="Hansen E.H."/>
            <person name="Altermark B."/>
            <person name="Li C."/>
            <person name="Kuhnert E."/>
            <person name="Cox R.J."/>
            <person name="Crous P.W."/>
            <person name="Spatafora J.W."/>
            <person name="Lail K."/>
            <person name="Amirebrahimi M."/>
            <person name="Lipzen A."/>
            <person name="Pangilinan J."/>
            <person name="Andreopoulos W."/>
            <person name="Hayes R.D."/>
            <person name="Ng V."/>
            <person name="Grigoriev I.V."/>
            <person name="Jackson S.A."/>
            <person name="Sutton T.D.S."/>
            <person name="Dobson A.D.W."/>
            <person name="Rama T."/>
        </authorList>
    </citation>
    <scope>NUCLEOTIDE SEQUENCE</scope>
    <source>
        <strain evidence="4">TRa018bII</strain>
    </source>
</reference>
<comment type="caution">
    <text evidence="4">The sequence shown here is derived from an EMBL/GenBank/DDBJ whole genome shotgun (WGS) entry which is preliminary data.</text>
</comment>
<name>A0A9P8C0F8_9HELO</name>
<keyword evidence="2" id="KW-0472">Membrane</keyword>
<feature type="transmembrane region" description="Helical" evidence="2">
    <location>
        <begin position="69"/>
        <end position="90"/>
    </location>
</feature>
<proteinExistence type="predicted"/>